<keyword evidence="2" id="KW-0812">Transmembrane</keyword>
<feature type="compositionally biased region" description="Pro residues" evidence="1">
    <location>
        <begin position="58"/>
        <end position="119"/>
    </location>
</feature>
<gene>
    <name evidence="3" type="ORF">GCM10011358_31750</name>
</gene>
<keyword evidence="4" id="KW-1185">Reference proteome</keyword>
<accession>A0ABQ1QTL7</accession>
<evidence type="ECO:0000256" key="1">
    <source>
        <dbReference type="SAM" id="MobiDB-lite"/>
    </source>
</evidence>
<comment type="caution">
    <text evidence="3">The sequence shown here is derived from an EMBL/GenBank/DDBJ whole genome shotgun (WGS) entry which is preliminary data.</text>
</comment>
<dbReference type="RefSeq" id="WP_188529674.1">
    <property type="nucleotide sequence ID" value="NZ_BMGI01000006.1"/>
</dbReference>
<keyword evidence="2" id="KW-0472">Membrane</keyword>
<feature type="region of interest" description="Disordered" evidence="1">
    <location>
        <begin position="52"/>
        <end position="229"/>
    </location>
</feature>
<evidence type="ECO:0000313" key="3">
    <source>
        <dbReference type="EMBL" id="GGD45678.1"/>
    </source>
</evidence>
<feature type="transmembrane region" description="Helical" evidence="2">
    <location>
        <begin position="6"/>
        <end position="26"/>
    </location>
</feature>
<protein>
    <recommendedName>
        <fullName evidence="5">Cell envelope biogenesis protein TolA</fullName>
    </recommendedName>
</protein>
<keyword evidence="2" id="KW-1133">Transmembrane helix</keyword>
<dbReference type="Gene3D" id="3.30.1150.10">
    <property type="match status" value="1"/>
</dbReference>
<reference evidence="4" key="1">
    <citation type="journal article" date="2019" name="Int. J. Syst. Evol. Microbiol.">
        <title>The Global Catalogue of Microorganisms (GCM) 10K type strain sequencing project: providing services to taxonomists for standard genome sequencing and annotation.</title>
        <authorList>
            <consortium name="The Broad Institute Genomics Platform"/>
            <consortium name="The Broad Institute Genome Sequencing Center for Infectious Disease"/>
            <person name="Wu L."/>
            <person name="Ma J."/>
        </authorList>
    </citation>
    <scope>NUCLEOTIDE SEQUENCE [LARGE SCALE GENOMIC DNA]</scope>
    <source>
        <strain evidence="4">CGMCC 1.12922</strain>
    </source>
</reference>
<dbReference type="Proteomes" id="UP000617355">
    <property type="component" value="Unassembled WGS sequence"/>
</dbReference>
<proteinExistence type="predicted"/>
<evidence type="ECO:0000256" key="2">
    <source>
        <dbReference type="SAM" id="Phobius"/>
    </source>
</evidence>
<dbReference type="SUPFAM" id="SSF74653">
    <property type="entry name" value="TolA/TonB C-terminal domain"/>
    <property type="match status" value="1"/>
</dbReference>
<dbReference type="EMBL" id="BMGI01000006">
    <property type="protein sequence ID" value="GGD45678.1"/>
    <property type="molecule type" value="Genomic_DNA"/>
</dbReference>
<evidence type="ECO:0008006" key="5">
    <source>
        <dbReference type="Google" id="ProtNLM"/>
    </source>
</evidence>
<feature type="compositionally biased region" description="Basic and acidic residues" evidence="1">
    <location>
        <begin position="194"/>
        <end position="205"/>
    </location>
</feature>
<dbReference type="PRINTS" id="PR01217">
    <property type="entry name" value="PRICHEXTENSN"/>
</dbReference>
<feature type="compositionally biased region" description="Pro residues" evidence="1">
    <location>
        <begin position="210"/>
        <end position="224"/>
    </location>
</feature>
<sequence>MRTGYIISGIGHGLLMLWLLFGGLFLRGPDEPPLRVSEVSLISGAEFAALNEAAQAPRPAPAPSPPETSPAPPRRPAPPAPEPDPEPAAPEPEPEPEPAPPAPEPEPEPEPPAPAPEVTPPAADRVTNEVVEAPEDPLPEGPVLIEESAPAEATEPQAPVEELPAQAPEASTTQIVTEADRPDAAPTSSPRPPRRPDRPAPRPETVEAPAPDPEPAPTPEPTPPNNAAIDSAVNDALADVLGEAAGTPGPSGPPLTSGERDGLRVAVSRCWNLGSASTDALNTTVVVLVQMSRDGRPEGIEMISSNGPTQEATRIAYEAARRAVIRCGTSGYGLPAEKYDQWREIEMTFDPGNMRIR</sequence>
<evidence type="ECO:0000313" key="4">
    <source>
        <dbReference type="Proteomes" id="UP000617355"/>
    </source>
</evidence>
<organism evidence="3 4">
    <name type="scientific">Sinisalibacter lacisalsi</name>
    <dbReference type="NCBI Taxonomy" id="1526570"/>
    <lineage>
        <taxon>Bacteria</taxon>
        <taxon>Pseudomonadati</taxon>
        <taxon>Pseudomonadota</taxon>
        <taxon>Alphaproteobacteria</taxon>
        <taxon>Rhodobacterales</taxon>
        <taxon>Roseobacteraceae</taxon>
        <taxon>Sinisalibacter</taxon>
    </lineage>
</organism>
<name>A0ABQ1QTL7_9RHOB</name>